<evidence type="ECO:0000313" key="1">
    <source>
        <dbReference type="EMBL" id="MCE8538021.1"/>
    </source>
</evidence>
<dbReference type="InterPro" id="IPR005500">
    <property type="entry name" value="DUF309"/>
</dbReference>
<organism evidence="1 2">
    <name type="scientific">Ruegeria pomeroyi</name>
    <dbReference type="NCBI Taxonomy" id="89184"/>
    <lineage>
        <taxon>Bacteria</taxon>
        <taxon>Pseudomonadati</taxon>
        <taxon>Pseudomonadota</taxon>
        <taxon>Alphaproteobacteria</taxon>
        <taxon>Rhodobacterales</taxon>
        <taxon>Roseobacteraceae</taxon>
        <taxon>Ruegeria</taxon>
    </lineage>
</organism>
<reference evidence="1" key="1">
    <citation type="journal article" date="2021" name="Environ. Microbiol.">
        <title>Cryptic niche differentiation of novel sediment ecotypes of Rugeria pomeroyi correlates with nitrate respiration.</title>
        <authorList>
            <person name="Lin X."/>
            <person name="McNichol J."/>
            <person name="Chu X."/>
            <person name="Qian Y."/>
            <person name="Luo H."/>
        </authorList>
    </citation>
    <scope>NUCLEOTIDE SEQUENCE</scope>
    <source>
        <strain evidence="1">SZCCDBB064</strain>
    </source>
</reference>
<dbReference type="AlphaFoldDB" id="A0A9Q3ZNH4"/>
<protein>
    <submittedName>
        <fullName evidence="1">DUF309 domain-containing protein</fullName>
    </submittedName>
</protein>
<dbReference type="Proteomes" id="UP000813672">
    <property type="component" value="Unassembled WGS sequence"/>
</dbReference>
<sequence>MILPPLSAPYVPGQTARPPEGLFKALHQSVPRRMPPEDLTTCPAWAAGWTLFDLGYFWEAHEVWEPVWMALPPNGAARHTVQAAIQLANAALKLRMGRQGAARRLCALAREAAARAGGSGTPETWGVSFCDRVAKVEARFE</sequence>
<dbReference type="Pfam" id="PF03745">
    <property type="entry name" value="DUF309"/>
    <property type="match status" value="1"/>
</dbReference>
<comment type="caution">
    <text evidence="1">The sequence shown here is derived from an EMBL/GenBank/DDBJ whole genome shotgun (WGS) entry which is preliminary data.</text>
</comment>
<evidence type="ECO:0000313" key="2">
    <source>
        <dbReference type="Proteomes" id="UP000813672"/>
    </source>
</evidence>
<gene>
    <name evidence="1" type="ORF">KBY27_11200</name>
</gene>
<dbReference type="Gene3D" id="1.10.3450.10">
    <property type="entry name" value="TTHA0068-like"/>
    <property type="match status" value="1"/>
</dbReference>
<dbReference type="EMBL" id="JAGQAF010000006">
    <property type="protein sequence ID" value="MCE8538021.1"/>
    <property type="molecule type" value="Genomic_DNA"/>
</dbReference>
<accession>A0A9Q3ZNH4</accession>
<proteinExistence type="predicted"/>
<name>A0A9Q3ZNH4_9RHOB</name>
<dbReference type="InterPro" id="IPR023203">
    <property type="entry name" value="TTHA0068_sf"/>
</dbReference>
<dbReference type="SUPFAM" id="SSF140663">
    <property type="entry name" value="TTHA0068-like"/>
    <property type="match status" value="1"/>
</dbReference>